<gene>
    <name evidence="1" type="ORF">VIBNISOn1_p0046</name>
</gene>
<protein>
    <submittedName>
        <fullName evidence="1">Uncharacterized protein</fullName>
    </submittedName>
</protein>
<dbReference type="AlphaFoldDB" id="A0AAV2VZT4"/>
<dbReference type="Proteomes" id="UP000018211">
    <property type="component" value="Unassembled WGS sequence"/>
</dbReference>
<evidence type="ECO:0000313" key="1">
    <source>
        <dbReference type="EMBL" id="CCO50209.1"/>
    </source>
</evidence>
<name>A0AAV2VZT4_9VIBR</name>
<accession>A0AAV2VZT4</accession>
<comment type="caution">
    <text evidence="1">The sequence shown here is derived from an EMBL/GenBank/DDBJ whole genome shotgun (WGS) entry which is preliminary data.</text>
</comment>
<reference evidence="1 2" key="1">
    <citation type="journal article" date="2013" name="ISME J.">
        <title>Comparative genomics of pathogenic lineages of Vibrio nigripulchritudo identifies virulence-associated traits.</title>
        <authorList>
            <person name="Goudenege D."/>
            <person name="Labreuche Y."/>
            <person name="Krin E."/>
            <person name="Ansquer D."/>
            <person name="Mangenot S."/>
            <person name="Calteau A."/>
            <person name="Medigue C."/>
            <person name="Mazel D."/>
            <person name="Polz M.F."/>
            <person name="Le Roux F."/>
        </authorList>
    </citation>
    <scope>NUCLEOTIDE SEQUENCE [LARGE SCALE GENOMIC DNA]</scope>
    <source>
        <strain evidence="1 2">SOn1</strain>
    </source>
</reference>
<evidence type="ECO:0000313" key="2">
    <source>
        <dbReference type="Proteomes" id="UP000018211"/>
    </source>
</evidence>
<proteinExistence type="predicted"/>
<sequence>MPRLYESLSGWDIAFGVTEESTIETYNAQLSDSKIDELANSGIDYDDIAAEVETLLGEEETSVTSRPLDLLKSGNRLFNDFARWQVCGEQVTTGKTQLVKLLGKNE</sequence>
<organism evidence="1 2">
    <name type="scientific">Vibrio nigripulchritudo SOn1</name>
    <dbReference type="NCBI Taxonomy" id="1238450"/>
    <lineage>
        <taxon>Bacteria</taxon>
        <taxon>Pseudomonadati</taxon>
        <taxon>Pseudomonadota</taxon>
        <taxon>Gammaproteobacteria</taxon>
        <taxon>Vibrionales</taxon>
        <taxon>Vibrionaceae</taxon>
        <taxon>Vibrio</taxon>
    </lineage>
</organism>
<dbReference type="EMBL" id="CAOF01000199">
    <property type="protein sequence ID" value="CCO50209.1"/>
    <property type="molecule type" value="Genomic_DNA"/>
</dbReference>